<protein>
    <recommendedName>
        <fullName evidence="3">ABC transporter TMD0 domain-containing protein</fullName>
    </recommendedName>
</protein>
<keyword evidence="2" id="KW-1133">Transmembrane helix</keyword>
<keyword evidence="2" id="KW-0812">Transmembrane</keyword>
<gene>
    <name evidence="4" type="ORF">TTEB3V08_LOCUS1094</name>
</gene>
<feature type="domain" description="ABC transporter TMD0" evidence="3">
    <location>
        <begin position="20"/>
        <end position="154"/>
    </location>
</feature>
<evidence type="ECO:0000259" key="3">
    <source>
        <dbReference type="Pfam" id="PF24357"/>
    </source>
</evidence>
<evidence type="ECO:0000256" key="2">
    <source>
        <dbReference type="SAM" id="Phobius"/>
    </source>
</evidence>
<feature type="transmembrane region" description="Helical" evidence="2">
    <location>
        <begin position="64"/>
        <end position="85"/>
    </location>
</feature>
<dbReference type="EMBL" id="OE000215">
    <property type="protein sequence ID" value="CAD7452935.1"/>
    <property type="molecule type" value="Genomic_DNA"/>
</dbReference>
<feature type="transmembrane region" description="Helical" evidence="2">
    <location>
        <begin position="31"/>
        <end position="52"/>
    </location>
</feature>
<dbReference type="GO" id="GO:0016020">
    <property type="term" value="C:membrane"/>
    <property type="evidence" value="ECO:0007669"/>
    <property type="project" value="UniProtKB-SubCell"/>
</dbReference>
<organism evidence="4">
    <name type="scientific">Timema tahoe</name>
    <dbReference type="NCBI Taxonomy" id="61484"/>
    <lineage>
        <taxon>Eukaryota</taxon>
        <taxon>Metazoa</taxon>
        <taxon>Ecdysozoa</taxon>
        <taxon>Arthropoda</taxon>
        <taxon>Hexapoda</taxon>
        <taxon>Insecta</taxon>
        <taxon>Pterygota</taxon>
        <taxon>Neoptera</taxon>
        <taxon>Polyneoptera</taxon>
        <taxon>Phasmatodea</taxon>
        <taxon>Timematodea</taxon>
        <taxon>Timematoidea</taxon>
        <taxon>Timematidae</taxon>
        <taxon>Timema</taxon>
    </lineage>
</organism>
<sequence length="285" mass="31813">MDAFCGSTFWDANLTWYTEDPDLTPCFQKTVLIWLPCALLWGLSPLEAYYILGSRTRNIAWNSLNVTKLVITSSLIFLCASDLGFEISRGSQGFDVFSADYLAPLVKMASLALAAVLQYYNRTKGIRTSGILFLFWLLSALCGLIQFRHEIRKSQDQEHAGSSYLFVSYVLSYMATIAQLVLNFFVDAPPRKCKYETIQPNQSSAAIYTSPDTASVSSQTKAVLLSIPPLTRLLFPAKPKQMLLSIPPLTRLLFPAKSKQCCSLHLLTQLLFPAKSKQCCSLHLP</sequence>
<feature type="transmembrane region" description="Helical" evidence="2">
    <location>
        <begin position="167"/>
        <end position="186"/>
    </location>
</feature>
<accession>A0A7R9FG07</accession>
<name>A0A7R9FG07_9NEOP</name>
<proteinExistence type="predicted"/>
<feature type="transmembrane region" description="Helical" evidence="2">
    <location>
        <begin position="97"/>
        <end position="117"/>
    </location>
</feature>
<dbReference type="Pfam" id="PF24357">
    <property type="entry name" value="TMD0_ABC"/>
    <property type="match status" value="1"/>
</dbReference>
<dbReference type="AlphaFoldDB" id="A0A7R9FG07"/>
<evidence type="ECO:0000313" key="4">
    <source>
        <dbReference type="EMBL" id="CAD7452935.1"/>
    </source>
</evidence>
<reference evidence="4" key="1">
    <citation type="submission" date="2020-11" db="EMBL/GenBank/DDBJ databases">
        <authorList>
            <person name="Tran Van P."/>
        </authorList>
    </citation>
    <scope>NUCLEOTIDE SEQUENCE</scope>
</reference>
<feature type="transmembrane region" description="Helical" evidence="2">
    <location>
        <begin position="129"/>
        <end position="147"/>
    </location>
</feature>
<keyword evidence="2" id="KW-0472">Membrane</keyword>
<evidence type="ECO:0000256" key="1">
    <source>
        <dbReference type="ARBA" id="ARBA00004141"/>
    </source>
</evidence>
<dbReference type="InterPro" id="IPR056227">
    <property type="entry name" value="TMD0_ABC"/>
</dbReference>
<comment type="subcellular location">
    <subcellularLocation>
        <location evidence="1">Membrane</location>
        <topology evidence="1">Multi-pass membrane protein</topology>
    </subcellularLocation>
</comment>